<name>A0A8H6RZC7_MYCCL</name>
<gene>
    <name evidence="8" type="ORF">HMN09_01315600</name>
</gene>
<feature type="transmembrane region" description="Helical" evidence="6">
    <location>
        <begin position="284"/>
        <end position="303"/>
    </location>
</feature>
<evidence type="ECO:0000256" key="4">
    <source>
        <dbReference type="ARBA" id="ARBA00023136"/>
    </source>
</evidence>
<organism evidence="8 9">
    <name type="scientific">Mycena chlorophos</name>
    <name type="common">Agaric fungus</name>
    <name type="synonym">Agaricus chlorophos</name>
    <dbReference type="NCBI Taxonomy" id="658473"/>
    <lineage>
        <taxon>Eukaryota</taxon>
        <taxon>Fungi</taxon>
        <taxon>Dikarya</taxon>
        <taxon>Basidiomycota</taxon>
        <taxon>Agaricomycotina</taxon>
        <taxon>Agaricomycetes</taxon>
        <taxon>Agaricomycetidae</taxon>
        <taxon>Agaricales</taxon>
        <taxon>Marasmiineae</taxon>
        <taxon>Mycenaceae</taxon>
        <taxon>Mycena</taxon>
    </lineage>
</organism>
<evidence type="ECO:0000256" key="5">
    <source>
        <dbReference type="SAM" id="MobiDB-lite"/>
    </source>
</evidence>
<dbReference type="InterPro" id="IPR020846">
    <property type="entry name" value="MFS_dom"/>
</dbReference>
<evidence type="ECO:0000259" key="7">
    <source>
        <dbReference type="PROSITE" id="PS50850"/>
    </source>
</evidence>
<feature type="transmembrane region" description="Helical" evidence="6">
    <location>
        <begin position="215"/>
        <end position="235"/>
    </location>
</feature>
<feature type="transmembrane region" description="Helical" evidence="6">
    <location>
        <begin position="392"/>
        <end position="410"/>
    </location>
</feature>
<feature type="transmembrane region" description="Helical" evidence="6">
    <location>
        <begin position="422"/>
        <end position="441"/>
    </location>
</feature>
<accession>A0A8H6RZC7</accession>
<dbReference type="EMBL" id="JACAZE010000027">
    <property type="protein sequence ID" value="KAF7290104.1"/>
    <property type="molecule type" value="Genomic_DNA"/>
</dbReference>
<proteinExistence type="predicted"/>
<dbReference type="Proteomes" id="UP000613580">
    <property type="component" value="Unassembled WGS sequence"/>
</dbReference>
<dbReference type="OrthoDB" id="3437016at2759"/>
<evidence type="ECO:0000313" key="8">
    <source>
        <dbReference type="EMBL" id="KAF7290104.1"/>
    </source>
</evidence>
<feature type="transmembrane region" description="Helical" evidence="6">
    <location>
        <begin position="255"/>
        <end position="272"/>
    </location>
</feature>
<dbReference type="GO" id="GO:0022857">
    <property type="term" value="F:transmembrane transporter activity"/>
    <property type="evidence" value="ECO:0007669"/>
    <property type="project" value="InterPro"/>
</dbReference>
<comment type="caution">
    <text evidence="8">The sequence shown here is derived from an EMBL/GenBank/DDBJ whole genome shotgun (WGS) entry which is preliminary data.</text>
</comment>
<feature type="transmembrane region" description="Helical" evidence="6">
    <location>
        <begin position="531"/>
        <end position="550"/>
    </location>
</feature>
<dbReference type="InterPro" id="IPR011701">
    <property type="entry name" value="MFS"/>
</dbReference>
<sequence length="598" mass="63523">MASPDEQKTGEWPAGGHSGFASPEKVPSTPRAASLLGVDERITVEPPTPSPMQRDWRFWCIILSLGICMVLTAMEFSSVATALPVIAQSLPGAGGAYIWVGSAYNLGSTVLLPFCGGLAQIFGRRIIMLLGIAIFCIGSALCAAATSMNFLIGGRTVQGLGAGAITALIQIIIADLVPLKDRGVFNGIIALAFAIGSGTGPVIGGALAQAGQWRWLFWLNLPICGLAAILVAIFLRLKTPPAPPGVSGKLDRLDLAGNAIIMGSTTSIVLGLTWGGVKYAWDDWRVLLCLILGFAGLGAFLLYEAYVPEFPIVPLSLMKTRTALSGYAQNFLNAVVLSACAYWLPLYFQSCKLASPIGAGVDIFGSSQTIAPSSLLFGLVIQRSSRYKQPMWFAWILIIVGATLLGHIYANPDSSRTTNFGIQVLLGVGLGINYIAAYFPVLAPIPVKQSAPALAFFVFLRNFALIWGVTIGGTILQNRLAKELPPSFLAQFPSSSSTGTELAFEVIPLIKTLPEPLRTEVRTAFAKSFSVVWYTLAGIGGLGIIVSFAMKRLPLHTQVDDAWGQKVKDRVSVEVELRTAGGRATPMPDLEAGAKHAV</sequence>
<feature type="transmembrane region" description="Helical" evidence="6">
    <location>
        <begin position="324"/>
        <end position="345"/>
    </location>
</feature>
<evidence type="ECO:0000256" key="2">
    <source>
        <dbReference type="ARBA" id="ARBA00022692"/>
    </source>
</evidence>
<dbReference type="Gene3D" id="1.20.1720.10">
    <property type="entry name" value="Multidrug resistance protein D"/>
    <property type="match status" value="1"/>
</dbReference>
<evidence type="ECO:0000256" key="1">
    <source>
        <dbReference type="ARBA" id="ARBA00004141"/>
    </source>
</evidence>
<feature type="transmembrane region" description="Helical" evidence="6">
    <location>
        <begin position="126"/>
        <end position="152"/>
    </location>
</feature>
<dbReference type="PANTHER" id="PTHR23501:SF102">
    <property type="entry name" value="DRUG TRANSPORTER, PUTATIVE (AFU_ORTHOLOGUE AFUA_3G08530)-RELATED"/>
    <property type="match status" value="1"/>
</dbReference>
<reference evidence="8" key="1">
    <citation type="submission" date="2020-05" db="EMBL/GenBank/DDBJ databases">
        <title>Mycena genomes resolve the evolution of fungal bioluminescence.</title>
        <authorList>
            <person name="Tsai I.J."/>
        </authorList>
    </citation>
    <scope>NUCLEOTIDE SEQUENCE</scope>
    <source>
        <strain evidence="8">110903Hualien_Pintung</strain>
    </source>
</reference>
<feature type="transmembrane region" description="Helical" evidence="6">
    <location>
        <begin position="96"/>
        <end position="119"/>
    </location>
</feature>
<keyword evidence="4 6" id="KW-0472">Membrane</keyword>
<dbReference type="Pfam" id="PF07690">
    <property type="entry name" value="MFS_1"/>
    <property type="match status" value="1"/>
</dbReference>
<evidence type="ECO:0000256" key="3">
    <source>
        <dbReference type="ARBA" id="ARBA00022989"/>
    </source>
</evidence>
<dbReference type="GO" id="GO:0005886">
    <property type="term" value="C:plasma membrane"/>
    <property type="evidence" value="ECO:0007669"/>
    <property type="project" value="TreeGrafter"/>
</dbReference>
<keyword evidence="9" id="KW-1185">Reference proteome</keyword>
<feature type="region of interest" description="Disordered" evidence="5">
    <location>
        <begin position="1"/>
        <end position="29"/>
    </location>
</feature>
<dbReference type="PANTHER" id="PTHR23501">
    <property type="entry name" value="MAJOR FACILITATOR SUPERFAMILY"/>
    <property type="match status" value="1"/>
</dbReference>
<comment type="subcellular location">
    <subcellularLocation>
        <location evidence="1">Membrane</location>
        <topology evidence="1">Multi-pass membrane protein</topology>
    </subcellularLocation>
</comment>
<dbReference type="AlphaFoldDB" id="A0A8H6RZC7"/>
<feature type="domain" description="Major facilitator superfamily (MFS) profile" evidence="7">
    <location>
        <begin position="61"/>
        <end position="555"/>
    </location>
</feature>
<evidence type="ECO:0000256" key="6">
    <source>
        <dbReference type="SAM" id="Phobius"/>
    </source>
</evidence>
<feature type="transmembrane region" description="Helical" evidence="6">
    <location>
        <begin position="184"/>
        <end position="203"/>
    </location>
</feature>
<dbReference type="Gene3D" id="1.20.1250.20">
    <property type="entry name" value="MFS general substrate transporter like domains"/>
    <property type="match status" value="1"/>
</dbReference>
<feature type="transmembrane region" description="Helical" evidence="6">
    <location>
        <begin position="453"/>
        <end position="476"/>
    </location>
</feature>
<protein>
    <submittedName>
        <fullName evidence="8">Iron permease</fullName>
    </submittedName>
</protein>
<keyword evidence="2 6" id="KW-0812">Transmembrane</keyword>
<dbReference type="PROSITE" id="PS50850">
    <property type="entry name" value="MFS"/>
    <property type="match status" value="1"/>
</dbReference>
<evidence type="ECO:0000313" key="9">
    <source>
        <dbReference type="Proteomes" id="UP000613580"/>
    </source>
</evidence>
<dbReference type="InterPro" id="IPR036259">
    <property type="entry name" value="MFS_trans_sf"/>
</dbReference>
<dbReference type="SUPFAM" id="SSF103473">
    <property type="entry name" value="MFS general substrate transporter"/>
    <property type="match status" value="1"/>
</dbReference>
<keyword evidence="3 6" id="KW-1133">Transmembrane helix</keyword>
<feature type="transmembrane region" description="Helical" evidence="6">
    <location>
        <begin position="56"/>
        <end position="76"/>
    </location>
</feature>